<accession>A0A8D4YEG1</accession>
<proteinExistence type="predicted"/>
<evidence type="ECO:0000313" key="1">
    <source>
        <dbReference type="EMBL" id="BCH79609.1"/>
    </source>
</evidence>
<dbReference type="EMBL" id="AP023290">
    <property type="protein sequence ID" value="BCH79609.1"/>
    <property type="molecule type" value="Genomic_DNA"/>
</dbReference>
<protein>
    <submittedName>
        <fullName evidence="1">Uncharacterized protein</fullName>
    </submittedName>
</protein>
<gene>
    <name evidence="1" type="ORF">SEL3844_17250</name>
</gene>
<reference evidence="1" key="1">
    <citation type="submission" date="2020-07" db="EMBL/GenBank/DDBJ databases">
        <title>complete genome sequences of Salmonella enterica subsp. enterica serovar 4,[5],12:i:- str. L-3844.</title>
        <authorList>
            <person name="Sekizuka T."/>
            <person name="Arai N."/>
            <person name="Akiba M."/>
            <person name="Kuroda M."/>
        </authorList>
    </citation>
    <scope>NUCLEOTIDE SEQUENCE</scope>
    <source>
        <strain evidence="1">L-3844</strain>
    </source>
</reference>
<organism evidence="1">
    <name type="scientific">Salmonella enterica subsp. enterica serovar 4,[5],12:i:-</name>
    <dbReference type="NCBI Taxonomy" id="440524"/>
    <lineage>
        <taxon>Bacteria</taxon>
        <taxon>Pseudomonadati</taxon>
        <taxon>Pseudomonadota</taxon>
        <taxon>Gammaproteobacteria</taxon>
        <taxon>Enterobacterales</taxon>
        <taxon>Enterobacteriaceae</taxon>
        <taxon>Salmonella</taxon>
    </lineage>
</organism>
<dbReference type="AlphaFoldDB" id="A0A8D4YEG1"/>
<sequence length="57" mass="6427">MAAKMIQAGYKVAYCAEAVVRHSHNYTPREEFQRYFDTGVFHACSPWIQRDFGGAGG</sequence>
<name>A0A8D4YEG1_SALET</name>